<name>A0ABU3I999_9ACTO</name>
<evidence type="ECO:0000313" key="12">
    <source>
        <dbReference type="EMBL" id="MDT3766947.1"/>
    </source>
</evidence>
<evidence type="ECO:0000256" key="6">
    <source>
        <dbReference type="ARBA" id="ARBA00022692"/>
    </source>
</evidence>
<comment type="subcellular location">
    <subcellularLocation>
        <location evidence="1">Cell membrane</location>
        <topology evidence="1">Multi-pass membrane protein</topology>
    </subcellularLocation>
</comment>
<keyword evidence="7" id="KW-0059">Arsenical resistance</keyword>
<comment type="similarity">
    <text evidence="2">Belongs to the ArsB family.</text>
</comment>
<feature type="transmembrane region" description="Helical" evidence="10">
    <location>
        <begin position="159"/>
        <end position="181"/>
    </location>
</feature>
<dbReference type="Proteomes" id="UP001247542">
    <property type="component" value="Unassembled WGS sequence"/>
</dbReference>
<evidence type="ECO:0000256" key="7">
    <source>
        <dbReference type="ARBA" id="ARBA00022849"/>
    </source>
</evidence>
<evidence type="ECO:0000256" key="10">
    <source>
        <dbReference type="SAM" id="Phobius"/>
    </source>
</evidence>
<keyword evidence="13" id="KW-1185">Reference proteome</keyword>
<gene>
    <name evidence="12" type="ORF">QS713_02565</name>
</gene>
<feature type="transmembrane region" description="Helical" evidence="10">
    <location>
        <begin position="78"/>
        <end position="95"/>
    </location>
</feature>
<feature type="transmembrane region" description="Helical" evidence="10">
    <location>
        <begin position="334"/>
        <end position="359"/>
    </location>
</feature>
<dbReference type="EMBL" id="JASXSX010000001">
    <property type="protein sequence ID" value="MDT3766947.1"/>
    <property type="molecule type" value="Genomic_DNA"/>
</dbReference>
<evidence type="ECO:0000256" key="5">
    <source>
        <dbReference type="ARBA" id="ARBA00022475"/>
    </source>
</evidence>
<accession>A0ABU3I999</accession>
<evidence type="ECO:0000256" key="4">
    <source>
        <dbReference type="ARBA" id="ARBA00022448"/>
    </source>
</evidence>
<dbReference type="RefSeq" id="WP_313272199.1">
    <property type="nucleotide sequence ID" value="NZ_JASXSX010000001.1"/>
</dbReference>
<evidence type="ECO:0000259" key="11">
    <source>
        <dbReference type="Pfam" id="PF03600"/>
    </source>
</evidence>
<evidence type="ECO:0000256" key="2">
    <source>
        <dbReference type="ARBA" id="ARBA00006433"/>
    </source>
</evidence>
<evidence type="ECO:0000256" key="3">
    <source>
        <dbReference type="ARBA" id="ARBA00009843"/>
    </source>
</evidence>
<proteinExistence type="inferred from homology"/>
<dbReference type="PRINTS" id="PR00758">
    <property type="entry name" value="ARSENICPUMP"/>
</dbReference>
<keyword evidence="8 10" id="KW-1133">Transmembrane helix</keyword>
<feature type="domain" description="Citrate transporter-like" evidence="11">
    <location>
        <begin position="13"/>
        <end position="325"/>
    </location>
</feature>
<organism evidence="12 13">
    <name type="scientific">Gleimia hominis</name>
    <dbReference type="NCBI Taxonomy" id="595468"/>
    <lineage>
        <taxon>Bacteria</taxon>
        <taxon>Bacillati</taxon>
        <taxon>Actinomycetota</taxon>
        <taxon>Actinomycetes</taxon>
        <taxon>Actinomycetales</taxon>
        <taxon>Actinomycetaceae</taxon>
        <taxon>Gleimia</taxon>
    </lineage>
</organism>
<dbReference type="InterPro" id="IPR004680">
    <property type="entry name" value="Cit_transptr-like_dom"/>
</dbReference>
<feature type="transmembrane region" description="Helical" evidence="10">
    <location>
        <begin position="101"/>
        <end position="117"/>
    </location>
</feature>
<feature type="transmembrane region" description="Helical" evidence="10">
    <location>
        <begin position="266"/>
        <end position="288"/>
    </location>
</feature>
<evidence type="ECO:0000313" key="13">
    <source>
        <dbReference type="Proteomes" id="UP001247542"/>
    </source>
</evidence>
<feature type="transmembrane region" description="Helical" evidence="10">
    <location>
        <begin position="12"/>
        <end position="30"/>
    </location>
</feature>
<comment type="similarity">
    <text evidence="3">Belongs to the CitM (TC 2.A.11) transporter family.</text>
</comment>
<sequence>MSTAVKNYAIPAALIAVGIVAFVAGWYPWAEIEQMLIRVGPVVGFATAMTIVATLADAGGVFSALARALTRVGASDPRVFYLVFCLVTIVSTVFFSLDTTVVLMVPIAVATALRLGVSARPFAYATIWLANTASLLLPISNLTNLLVADQHAGTSPLQFAAQMWPAWIVSCVVPAAILFVLEYRTLHPREQHVDSHAEKQIEKMEKREGNRGVIALSIIVLVILCVALVCGVTPWIAGSVAALALLIIVGVASSTDLPKHLVPVKLVLQMLGIFLATGALISVAGNMINDFTPTFPGFLGAEAKALQGLVGANLVNNLPAYLALENTVSDPQSLFALLVGVNVGPLITPWASLATLLWSQRLQADGQRVHWLRFILLGFVVAPLTTVLAVAVL</sequence>
<keyword evidence="6 10" id="KW-0812">Transmembrane</keyword>
<dbReference type="InterPro" id="IPR000802">
    <property type="entry name" value="Arsenical_pump_ArsB"/>
</dbReference>
<dbReference type="PANTHER" id="PTHR43302:SF5">
    <property type="entry name" value="TRANSPORTER ARSB-RELATED"/>
    <property type="match status" value="1"/>
</dbReference>
<keyword evidence="4" id="KW-0813">Transport</keyword>
<protein>
    <submittedName>
        <fullName evidence="12">ArsB/NhaD family transporter</fullName>
    </submittedName>
</protein>
<feature type="transmembrane region" description="Helical" evidence="10">
    <location>
        <begin position="235"/>
        <end position="254"/>
    </location>
</feature>
<evidence type="ECO:0000256" key="1">
    <source>
        <dbReference type="ARBA" id="ARBA00004651"/>
    </source>
</evidence>
<feature type="transmembrane region" description="Helical" evidence="10">
    <location>
        <begin position="42"/>
        <end position="66"/>
    </location>
</feature>
<feature type="transmembrane region" description="Helical" evidence="10">
    <location>
        <begin position="122"/>
        <end position="139"/>
    </location>
</feature>
<keyword evidence="9 10" id="KW-0472">Membrane</keyword>
<dbReference type="Pfam" id="PF03600">
    <property type="entry name" value="CitMHS"/>
    <property type="match status" value="1"/>
</dbReference>
<reference evidence="12 13" key="1">
    <citation type="submission" date="2023-06" db="EMBL/GenBank/DDBJ databases">
        <title>Draft genome sequence of Gleimia hominis type strain CCUG 57540T.</title>
        <authorList>
            <person name="Salva-Serra F."/>
            <person name="Cardew S."/>
            <person name="Jensie Markopoulos S."/>
            <person name="Ohlen M."/>
            <person name="Inganas E."/>
            <person name="Svensson-Stadler L."/>
            <person name="Moore E.R.B."/>
        </authorList>
    </citation>
    <scope>NUCLEOTIDE SEQUENCE [LARGE SCALE GENOMIC DNA]</scope>
    <source>
        <strain evidence="12 13">CCUG 57540</strain>
    </source>
</reference>
<dbReference type="PANTHER" id="PTHR43302">
    <property type="entry name" value="TRANSPORTER ARSB-RELATED"/>
    <property type="match status" value="1"/>
</dbReference>
<comment type="caution">
    <text evidence="12">The sequence shown here is derived from an EMBL/GenBank/DDBJ whole genome shotgun (WGS) entry which is preliminary data.</text>
</comment>
<feature type="transmembrane region" description="Helical" evidence="10">
    <location>
        <begin position="371"/>
        <end position="392"/>
    </location>
</feature>
<keyword evidence="5" id="KW-1003">Cell membrane</keyword>
<feature type="transmembrane region" description="Helical" evidence="10">
    <location>
        <begin position="212"/>
        <end position="229"/>
    </location>
</feature>
<evidence type="ECO:0000256" key="8">
    <source>
        <dbReference type="ARBA" id="ARBA00022989"/>
    </source>
</evidence>
<evidence type="ECO:0000256" key="9">
    <source>
        <dbReference type="ARBA" id="ARBA00023136"/>
    </source>
</evidence>